<evidence type="ECO:0000256" key="2">
    <source>
        <dbReference type="ARBA" id="ARBA00022630"/>
    </source>
</evidence>
<keyword evidence="5" id="KW-0812">Transmembrane</keyword>
<dbReference type="Pfam" id="PF00890">
    <property type="entry name" value="FAD_binding_2"/>
    <property type="match status" value="1"/>
</dbReference>
<dbReference type="PANTHER" id="PTHR43400:SF10">
    <property type="entry name" value="3-OXOSTEROID 1-DEHYDROGENASE"/>
    <property type="match status" value="1"/>
</dbReference>
<comment type="caution">
    <text evidence="7">The sequence shown here is derived from an EMBL/GenBank/DDBJ whole genome shotgun (WGS) entry which is preliminary data.</text>
</comment>
<dbReference type="Gene3D" id="3.50.50.60">
    <property type="entry name" value="FAD/NAD(P)-binding domain"/>
    <property type="match status" value="2"/>
</dbReference>
<keyword evidence="2" id="KW-0285">Flavoprotein</keyword>
<evidence type="ECO:0000259" key="6">
    <source>
        <dbReference type="Pfam" id="PF00890"/>
    </source>
</evidence>
<dbReference type="PANTHER" id="PTHR43400">
    <property type="entry name" value="FUMARATE REDUCTASE"/>
    <property type="match status" value="1"/>
</dbReference>
<keyword evidence="5" id="KW-1133">Transmembrane helix</keyword>
<dbReference type="PROSITE" id="PS51257">
    <property type="entry name" value="PROKAR_LIPOPROTEIN"/>
    <property type="match status" value="1"/>
</dbReference>
<dbReference type="EMBL" id="JAEPWM010000006">
    <property type="protein sequence ID" value="MBK6007611.1"/>
    <property type="molecule type" value="Genomic_DNA"/>
</dbReference>
<dbReference type="InterPro" id="IPR050315">
    <property type="entry name" value="FAD-oxidoreductase_2"/>
</dbReference>
<keyword evidence="4" id="KW-0560">Oxidoreductase</keyword>
<dbReference type="Gene3D" id="3.90.700.10">
    <property type="entry name" value="Succinate dehydrogenase/fumarate reductase flavoprotein, catalytic domain"/>
    <property type="match status" value="2"/>
</dbReference>
<dbReference type="AlphaFoldDB" id="A0A934WNE8"/>
<proteinExistence type="predicted"/>
<keyword evidence="3" id="KW-0274">FAD</keyword>
<sequence>MTRVVRTARFDAPVHVPVAIVGAGACGLVAAIALRDLGIDCVLLERDATPSGSTALSSGFIPAAGTRVQRDQGIADSVALFAEDIAAKSKGQAAPHLVQAYAQACGPAIDRLGEHGLHFEVLANFLYPGHRVHRMHSLRERTGAALVAALHAAAIDAGADLLTSARVVDLYVDDSDRVLGVAAERPRGVVERIACDVLLLACNGFGGSPALVRELLPEMRDATFAGHQGNDGSAILWGRALGAGLADLGGYQGHGSWVVPQGALMTWAVMMEGGVQLNAKGQRFHNETHGYSEAAVDVLAQPGGTAWNVFGDRQLALAREFPDFREAEAAGALRTASDREGLAAIIGCDPAQLAPELERFGPPFHAVRVTGALFHTQGGLAIDASCRVQRVDGSLFPNLLAAGGAARGVSGNAVWGYLSGNGLLSAVAGGWVAAHTAANQLQG</sequence>
<feature type="transmembrane region" description="Helical" evidence="5">
    <location>
        <begin position="12"/>
        <end position="34"/>
    </location>
</feature>
<evidence type="ECO:0000256" key="1">
    <source>
        <dbReference type="ARBA" id="ARBA00001974"/>
    </source>
</evidence>
<dbReference type="GO" id="GO:0016491">
    <property type="term" value="F:oxidoreductase activity"/>
    <property type="evidence" value="ECO:0007669"/>
    <property type="project" value="UniProtKB-KW"/>
</dbReference>
<dbReference type="InterPro" id="IPR027477">
    <property type="entry name" value="Succ_DH/fumarate_Rdtase_cat_sf"/>
</dbReference>
<organism evidence="7 8">
    <name type="scientific">Ramlibacter ginsenosidimutans</name>
    <dbReference type="NCBI Taxonomy" id="502333"/>
    <lineage>
        <taxon>Bacteria</taxon>
        <taxon>Pseudomonadati</taxon>
        <taxon>Pseudomonadota</taxon>
        <taxon>Betaproteobacteria</taxon>
        <taxon>Burkholderiales</taxon>
        <taxon>Comamonadaceae</taxon>
        <taxon>Ramlibacter</taxon>
    </lineage>
</organism>
<accession>A0A934WNE8</accession>
<evidence type="ECO:0000256" key="3">
    <source>
        <dbReference type="ARBA" id="ARBA00022827"/>
    </source>
</evidence>
<name>A0A934WNE8_9BURK</name>
<evidence type="ECO:0000313" key="7">
    <source>
        <dbReference type="EMBL" id="MBK6007611.1"/>
    </source>
</evidence>
<dbReference type="InterPro" id="IPR003953">
    <property type="entry name" value="FAD-dep_OxRdtase_2_FAD-bd"/>
</dbReference>
<dbReference type="InterPro" id="IPR036188">
    <property type="entry name" value="FAD/NAD-bd_sf"/>
</dbReference>
<keyword evidence="8" id="KW-1185">Reference proteome</keyword>
<feature type="domain" description="FAD-dependent oxidoreductase 2 FAD-binding" evidence="6">
    <location>
        <begin position="18"/>
        <end position="412"/>
    </location>
</feature>
<dbReference type="SUPFAM" id="SSF51905">
    <property type="entry name" value="FAD/NAD(P)-binding domain"/>
    <property type="match status" value="1"/>
</dbReference>
<evidence type="ECO:0000256" key="5">
    <source>
        <dbReference type="SAM" id="Phobius"/>
    </source>
</evidence>
<dbReference type="GO" id="GO:0008202">
    <property type="term" value="P:steroid metabolic process"/>
    <property type="evidence" value="ECO:0007669"/>
    <property type="project" value="UniProtKB-ARBA"/>
</dbReference>
<dbReference type="Proteomes" id="UP000630528">
    <property type="component" value="Unassembled WGS sequence"/>
</dbReference>
<gene>
    <name evidence="7" type="ORF">JJB11_16040</name>
</gene>
<evidence type="ECO:0000313" key="8">
    <source>
        <dbReference type="Proteomes" id="UP000630528"/>
    </source>
</evidence>
<evidence type="ECO:0000256" key="4">
    <source>
        <dbReference type="ARBA" id="ARBA00023002"/>
    </source>
</evidence>
<comment type="cofactor">
    <cofactor evidence="1">
        <name>FAD</name>
        <dbReference type="ChEBI" id="CHEBI:57692"/>
    </cofactor>
</comment>
<dbReference type="RefSeq" id="WP_201173416.1">
    <property type="nucleotide sequence ID" value="NZ_JAEPWM010000006.1"/>
</dbReference>
<reference evidence="7" key="2">
    <citation type="submission" date="2021-01" db="EMBL/GenBank/DDBJ databases">
        <authorList>
            <person name="Kang M."/>
        </authorList>
    </citation>
    <scope>NUCLEOTIDE SEQUENCE</scope>
    <source>
        <strain evidence="7">KACC 17527</strain>
    </source>
</reference>
<protein>
    <submittedName>
        <fullName evidence="7">FAD-dependent oxidoreductase</fullName>
    </submittedName>
</protein>
<keyword evidence="5" id="KW-0472">Membrane</keyword>
<dbReference type="SUPFAM" id="SSF56425">
    <property type="entry name" value="Succinate dehydrogenase/fumarate reductase flavoprotein, catalytic domain"/>
    <property type="match status" value="1"/>
</dbReference>
<reference evidence="7" key="1">
    <citation type="journal article" date="2012" name="J. Microbiol. Biotechnol.">
        <title>Ramlibacter ginsenosidimutans sp. nov., with ginsenoside-converting activity.</title>
        <authorList>
            <person name="Wang L."/>
            <person name="An D.S."/>
            <person name="Kim S.G."/>
            <person name="Jin F.X."/>
            <person name="Kim S.C."/>
            <person name="Lee S.T."/>
            <person name="Im W.T."/>
        </authorList>
    </citation>
    <scope>NUCLEOTIDE SEQUENCE</scope>
    <source>
        <strain evidence="7">KACC 17527</strain>
    </source>
</reference>